<evidence type="ECO:0000313" key="2">
    <source>
        <dbReference type="EMBL" id="CAD7462150.1"/>
    </source>
</evidence>
<comment type="similarity">
    <text evidence="1">Belongs to the metallo-dependent hydrolases superfamily. Hydantoinase/dihydropyrimidinase family.</text>
</comment>
<evidence type="ECO:0000256" key="1">
    <source>
        <dbReference type="ARBA" id="ARBA00008829"/>
    </source>
</evidence>
<reference evidence="2" key="1">
    <citation type="submission" date="2020-11" db="EMBL/GenBank/DDBJ databases">
        <authorList>
            <person name="Tran Van P."/>
        </authorList>
    </citation>
    <scope>NUCLEOTIDE SEQUENCE</scope>
</reference>
<dbReference type="InterPro" id="IPR050378">
    <property type="entry name" value="Metallo-dep_Hydrolases_sf"/>
</dbReference>
<dbReference type="GO" id="GO:0004157">
    <property type="term" value="F:dihydropyrimidinase activity"/>
    <property type="evidence" value="ECO:0007669"/>
    <property type="project" value="TreeGrafter"/>
</dbReference>
<proteinExistence type="inferred from homology"/>
<dbReference type="GO" id="GO:0006208">
    <property type="term" value="P:pyrimidine nucleobase catabolic process"/>
    <property type="evidence" value="ECO:0007669"/>
    <property type="project" value="TreeGrafter"/>
</dbReference>
<organism evidence="2">
    <name type="scientific">Timema tahoe</name>
    <dbReference type="NCBI Taxonomy" id="61484"/>
    <lineage>
        <taxon>Eukaryota</taxon>
        <taxon>Metazoa</taxon>
        <taxon>Ecdysozoa</taxon>
        <taxon>Arthropoda</taxon>
        <taxon>Hexapoda</taxon>
        <taxon>Insecta</taxon>
        <taxon>Pterygota</taxon>
        <taxon>Neoptera</taxon>
        <taxon>Polyneoptera</taxon>
        <taxon>Phasmatodea</taxon>
        <taxon>Timematodea</taxon>
        <taxon>Timematoidea</taxon>
        <taxon>Timematidae</taxon>
        <taxon>Timema</taxon>
    </lineage>
</organism>
<dbReference type="PANTHER" id="PTHR11647:SF1">
    <property type="entry name" value="COLLAPSIN RESPONSE MEDIATOR PROTEIN"/>
    <property type="match status" value="1"/>
</dbReference>
<accession>A0A7R9IPT6</accession>
<name>A0A7R9IPT6_9NEOP</name>
<dbReference type="PANTHER" id="PTHR11647">
    <property type="entry name" value="HYDRANTOINASE/DIHYDROPYRIMIDINASE FAMILY MEMBER"/>
    <property type="match status" value="1"/>
</dbReference>
<sequence length="134" mass="15032">MSKLAANMLEAARTDGWKVYGEVLAAALGTDGSHYYHSCWTHAACHIVSPPLRNDPSTPDALMEKLKRWATAPLLPILLLSPHQLETSPERNRDDSFGKCRTFSAPSSPHQYHKRFVSSTPILQLWHVFLLPVE</sequence>
<dbReference type="AlphaFoldDB" id="A0A7R9IPT6"/>
<dbReference type="EMBL" id="OE005677">
    <property type="protein sequence ID" value="CAD7462150.1"/>
    <property type="molecule type" value="Genomic_DNA"/>
</dbReference>
<dbReference type="GO" id="GO:0005829">
    <property type="term" value="C:cytosol"/>
    <property type="evidence" value="ECO:0007669"/>
    <property type="project" value="TreeGrafter"/>
</dbReference>
<dbReference type="Gene3D" id="3.20.20.140">
    <property type="entry name" value="Metal-dependent hydrolases"/>
    <property type="match status" value="1"/>
</dbReference>
<dbReference type="InterPro" id="IPR032466">
    <property type="entry name" value="Metal_Hydrolase"/>
</dbReference>
<gene>
    <name evidence="2" type="ORF">TTEB3V08_LOCUS10045</name>
</gene>
<protein>
    <submittedName>
        <fullName evidence="2">Uncharacterized protein</fullName>
    </submittedName>
</protein>
<dbReference type="SUPFAM" id="SSF51556">
    <property type="entry name" value="Metallo-dependent hydrolases"/>
    <property type="match status" value="1"/>
</dbReference>